<keyword evidence="3" id="KW-0804">Transcription</keyword>
<dbReference type="PANTHER" id="PTHR46796:SF6">
    <property type="entry name" value="ARAC SUBFAMILY"/>
    <property type="match status" value="1"/>
</dbReference>
<keyword evidence="2" id="KW-0238">DNA-binding</keyword>
<dbReference type="PANTHER" id="PTHR46796">
    <property type="entry name" value="HTH-TYPE TRANSCRIPTIONAL ACTIVATOR RHAS-RELATED"/>
    <property type="match status" value="1"/>
</dbReference>
<evidence type="ECO:0000313" key="5">
    <source>
        <dbReference type="EMBL" id="PHP28076.1"/>
    </source>
</evidence>
<feature type="domain" description="HTH araC/xylS-type" evidence="4">
    <location>
        <begin position="197"/>
        <end position="294"/>
    </location>
</feature>
<dbReference type="Gene3D" id="1.10.10.60">
    <property type="entry name" value="Homeodomain-like"/>
    <property type="match status" value="1"/>
</dbReference>
<dbReference type="AlphaFoldDB" id="A0A2G1MH52"/>
<proteinExistence type="predicted"/>
<comment type="caution">
    <text evidence="5">The sequence shown here is derived from an EMBL/GenBank/DDBJ whole genome shotgun (WGS) entry which is preliminary data.</text>
</comment>
<evidence type="ECO:0000313" key="6">
    <source>
        <dbReference type="Proteomes" id="UP000221860"/>
    </source>
</evidence>
<organism evidence="5 6">
    <name type="scientific">Limimaricola cinnabarinus</name>
    <dbReference type="NCBI Taxonomy" id="1125964"/>
    <lineage>
        <taxon>Bacteria</taxon>
        <taxon>Pseudomonadati</taxon>
        <taxon>Pseudomonadota</taxon>
        <taxon>Alphaproteobacteria</taxon>
        <taxon>Rhodobacterales</taxon>
        <taxon>Paracoccaceae</taxon>
        <taxon>Limimaricola</taxon>
    </lineage>
</organism>
<dbReference type="Pfam" id="PF12833">
    <property type="entry name" value="HTH_18"/>
    <property type="match status" value="1"/>
</dbReference>
<dbReference type="EMBL" id="NQWH01000009">
    <property type="protein sequence ID" value="PHP28076.1"/>
    <property type="molecule type" value="Genomic_DNA"/>
</dbReference>
<evidence type="ECO:0000256" key="3">
    <source>
        <dbReference type="ARBA" id="ARBA00023163"/>
    </source>
</evidence>
<dbReference type="InterPro" id="IPR050204">
    <property type="entry name" value="AraC_XylS_family_regulators"/>
</dbReference>
<keyword evidence="1" id="KW-0805">Transcription regulation</keyword>
<dbReference type="InterPro" id="IPR035418">
    <property type="entry name" value="AraC-bd_2"/>
</dbReference>
<accession>A0A2G1MH52</accession>
<dbReference type="SUPFAM" id="SSF46689">
    <property type="entry name" value="Homeodomain-like"/>
    <property type="match status" value="1"/>
</dbReference>
<sequence length="299" mass="32415">MNGPAAGSQSIEAFRSVLHQHCGRFDALAHDGRVRGNFRRLSLGDIAAVHVSYDVRRIVRDASDIRKDPGRYFYLIIQRAGRSAMNQAGRESVLRPGDAVLIDAELPSIFVPLDGMCEQMSLHLPHSEARARFRSDLTGGLHFAREEPLSAALQSVLERLVLDGSEASQLVQEGFMTLFGAQLADRRTGRLTSSLVQRALAVIARGHRQAGFGAGDVSEALGVTPRRLQRAFAPLGRTVAREIADARLATARGLLLSGSSVTEAAFDAGYTDLAHFHRAYAKRYGESPGRSRDALGKSA</sequence>
<dbReference type="PROSITE" id="PS00041">
    <property type="entry name" value="HTH_ARAC_FAMILY_1"/>
    <property type="match status" value="1"/>
</dbReference>
<evidence type="ECO:0000256" key="2">
    <source>
        <dbReference type="ARBA" id="ARBA00023125"/>
    </source>
</evidence>
<dbReference type="Pfam" id="PF14525">
    <property type="entry name" value="AraC_binding_2"/>
    <property type="match status" value="1"/>
</dbReference>
<dbReference type="InterPro" id="IPR018062">
    <property type="entry name" value="HTH_AraC-typ_CS"/>
</dbReference>
<keyword evidence="6" id="KW-1185">Reference proteome</keyword>
<dbReference type="InterPro" id="IPR009057">
    <property type="entry name" value="Homeodomain-like_sf"/>
</dbReference>
<gene>
    <name evidence="5" type="ORF">CJ301_07665</name>
</gene>
<reference evidence="5 6" key="1">
    <citation type="submission" date="2017-08" db="EMBL/GenBank/DDBJ databases">
        <title>Draft Genome Sequence of Loktanella cinnabarina Strain XM1, Isolated from Coastal Surface Water.</title>
        <authorList>
            <person name="Ma R."/>
            <person name="Wang J."/>
            <person name="Wang Q."/>
            <person name="Ma Z."/>
            <person name="Li J."/>
            <person name="Chen L."/>
        </authorList>
    </citation>
    <scope>NUCLEOTIDE SEQUENCE [LARGE SCALE GENOMIC DNA]</scope>
    <source>
        <strain evidence="5 6">XM1</strain>
    </source>
</reference>
<dbReference type="SMART" id="SM00342">
    <property type="entry name" value="HTH_ARAC"/>
    <property type="match status" value="1"/>
</dbReference>
<dbReference type="GO" id="GO:0003700">
    <property type="term" value="F:DNA-binding transcription factor activity"/>
    <property type="evidence" value="ECO:0007669"/>
    <property type="project" value="InterPro"/>
</dbReference>
<dbReference type="GO" id="GO:0043565">
    <property type="term" value="F:sequence-specific DNA binding"/>
    <property type="evidence" value="ECO:0007669"/>
    <property type="project" value="InterPro"/>
</dbReference>
<name>A0A2G1MH52_9RHOB</name>
<dbReference type="InterPro" id="IPR018060">
    <property type="entry name" value="HTH_AraC"/>
</dbReference>
<dbReference type="PROSITE" id="PS01124">
    <property type="entry name" value="HTH_ARAC_FAMILY_2"/>
    <property type="match status" value="1"/>
</dbReference>
<evidence type="ECO:0000256" key="1">
    <source>
        <dbReference type="ARBA" id="ARBA00023015"/>
    </source>
</evidence>
<dbReference type="Proteomes" id="UP000221860">
    <property type="component" value="Unassembled WGS sequence"/>
</dbReference>
<evidence type="ECO:0000259" key="4">
    <source>
        <dbReference type="PROSITE" id="PS01124"/>
    </source>
</evidence>
<protein>
    <recommendedName>
        <fullName evidence="4">HTH araC/xylS-type domain-containing protein</fullName>
    </recommendedName>
</protein>
<dbReference type="OrthoDB" id="9816011at2"/>
<dbReference type="RefSeq" id="WP_099275967.1">
    <property type="nucleotide sequence ID" value="NZ_KZ304955.1"/>
</dbReference>